<dbReference type="Pfam" id="PF08241">
    <property type="entry name" value="Methyltransf_11"/>
    <property type="match status" value="1"/>
</dbReference>
<dbReference type="GO" id="GO:0008757">
    <property type="term" value="F:S-adenosylmethionine-dependent methyltransferase activity"/>
    <property type="evidence" value="ECO:0007669"/>
    <property type="project" value="InterPro"/>
</dbReference>
<dbReference type="InterPro" id="IPR013216">
    <property type="entry name" value="Methyltransf_11"/>
</dbReference>
<evidence type="ECO:0000313" key="2">
    <source>
        <dbReference type="EMBL" id="GFE83395.1"/>
    </source>
</evidence>
<dbReference type="RefSeq" id="WP_161815016.1">
    <property type="nucleotide sequence ID" value="NZ_BLJN01000006.1"/>
</dbReference>
<evidence type="ECO:0000313" key="3">
    <source>
        <dbReference type="Proteomes" id="UP000445000"/>
    </source>
</evidence>
<name>A0A829YJD9_9GAMM</name>
<evidence type="ECO:0000259" key="1">
    <source>
        <dbReference type="Pfam" id="PF08241"/>
    </source>
</evidence>
<dbReference type="AlphaFoldDB" id="A0A829YJD9"/>
<comment type="caution">
    <text evidence="2">The sequence shown here is derived from an EMBL/GenBank/DDBJ whole genome shotgun (WGS) entry which is preliminary data.</text>
</comment>
<dbReference type="EMBL" id="BLJN01000006">
    <property type="protein sequence ID" value="GFE83395.1"/>
    <property type="molecule type" value="Genomic_DNA"/>
</dbReference>
<dbReference type="InterPro" id="IPR029063">
    <property type="entry name" value="SAM-dependent_MTases_sf"/>
</dbReference>
<reference evidence="3" key="1">
    <citation type="submission" date="2020-01" db="EMBL/GenBank/DDBJ databases">
        <title>'Steroidobacter agaridevorans' sp. nov., agar-degrading bacteria isolated from rhizosphere soils.</title>
        <authorList>
            <person name="Ikenaga M."/>
            <person name="Kataoka M."/>
            <person name="Murouchi A."/>
            <person name="Katsuragi S."/>
            <person name="Sakai M."/>
        </authorList>
    </citation>
    <scope>NUCLEOTIDE SEQUENCE [LARGE SCALE GENOMIC DNA]</scope>
    <source>
        <strain evidence="3">YU21-B</strain>
    </source>
</reference>
<organism evidence="2 3">
    <name type="scientific">Steroidobacter agaridevorans</name>
    <dbReference type="NCBI Taxonomy" id="2695856"/>
    <lineage>
        <taxon>Bacteria</taxon>
        <taxon>Pseudomonadati</taxon>
        <taxon>Pseudomonadota</taxon>
        <taxon>Gammaproteobacteria</taxon>
        <taxon>Steroidobacterales</taxon>
        <taxon>Steroidobacteraceae</taxon>
        <taxon>Steroidobacter</taxon>
    </lineage>
</organism>
<feature type="domain" description="Methyltransferase type 11" evidence="1">
    <location>
        <begin position="78"/>
        <end position="129"/>
    </location>
</feature>
<proteinExistence type="predicted"/>
<dbReference type="Proteomes" id="UP000445000">
    <property type="component" value="Unassembled WGS sequence"/>
</dbReference>
<sequence>MNALQSLVPPRFRPAAKRAFFAGQRIVNLPLTALHKLVLTPAHLLVRRSRTHRKLEIGPGEERITGFETLNVIPASKVDFLWDAAKRLPFRDGTFDVVYASHILEHIPWYRTEEVLAEWVRIVAPEGRLEIWVPDGLKICKAFVDAEERHSPDYEQDGWYRFNDEKDPCRWASGRIFSYGDGVGTLGHPNWHLAVFSYRYLEQALKRAGCRNVERLQRSQVRGHDHGWINLGIAGIK</sequence>
<accession>A0A829YJD9</accession>
<gene>
    <name evidence="2" type="ORF">GCM10011487_53950</name>
</gene>
<keyword evidence="3" id="KW-1185">Reference proteome</keyword>
<protein>
    <recommendedName>
        <fullName evidence="1">Methyltransferase type 11 domain-containing protein</fullName>
    </recommendedName>
</protein>
<dbReference type="SUPFAM" id="SSF53335">
    <property type="entry name" value="S-adenosyl-L-methionine-dependent methyltransferases"/>
    <property type="match status" value="1"/>
</dbReference>
<dbReference type="Gene3D" id="3.40.50.150">
    <property type="entry name" value="Vaccinia Virus protein VP39"/>
    <property type="match status" value="1"/>
</dbReference>